<dbReference type="Proteomes" id="UP000815677">
    <property type="component" value="Unassembled WGS sequence"/>
</dbReference>
<proteinExistence type="predicted"/>
<sequence>MSSSADALRQSLVEIDDEIERWHAHLNLLQAKRTSILTSLDAVVYPVLTLPVEVTTEIFQHFTRSVAIGGSYTGKGPFILASVCRAWRAIALAIPMLWSNIYIQEADTLSREDSDNGLCSLLELCLSRAGQHLLSVDATYIAPESSLLPLLLNHSPRWEDFYYEISWPNPLPLDGLALPNLSTLWLTGPPNSFVEPFPERITAFSRAPALRKLQLCDIPFPNIEIPWAQLSSLILAGYPTQQCAEMLRQTSHLLELYLQYSFGDWNMPEDHVFVPSMTKLAVTGGSLASLAALAFLVVPGLKHLEVGITGSHPQEYELLSEFVLGSGCALESLSVRDVYMSAPGEAVLDLPGLLRRVPSVKKLCIDNMSWEALEQLLGAMKILPGLNVLLPNLEDFEISTHAPRVPYPDVADILQERRVGRRASDGEETSANEELYEAEFGGDVAQLHRFRLKISSTERWKDEENKQTLLRMAAEGRDIKLDTLKICEGQ</sequence>
<evidence type="ECO:0000313" key="1">
    <source>
        <dbReference type="EMBL" id="GAT58299.1"/>
    </source>
</evidence>
<accession>A0ABQ0M5H4</accession>
<organism evidence="1 2">
    <name type="scientific">Mycena chlorophos</name>
    <name type="common">Agaric fungus</name>
    <name type="synonym">Agaricus chlorophos</name>
    <dbReference type="NCBI Taxonomy" id="658473"/>
    <lineage>
        <taxon>Eukaryota</taxon>
        <taxon>Fungi</taxon>
        <taxon>Dikarya</taxon>
        <taxon>Basidiomycota</taxon>
        <taxon>Agaricomycotina</taxon>
        <taxon>Agaricomycetes</taxon>
        <taxon>Agaricomycetidae</taxon>
        <taxon>Agaricales</taxon>
        <taxon>Marasmiineae</taxon>
        <taxon>Mycenaceae</taxon>
        <taxon>Mycena</taxon>
    </lineage>
</organism>
<evidence type="ECO:0000313" key="2">
    <source>
        <dbReference type="Proteomes" id="UP000815677"/>
    </source>
</evidence>
<evidence type="ECO:0008006" key="3">
    <source>
        <dbReference type="Google" id="ProtNLM"/>
    </source>
</evidence>
<dbReference type="Gene3D" id="3.80.10.10">
    <property type="entry name" value="Ribonuclease Inhibitor"/>
    <property type="match status" value="1"/>
</dbReference>
<reference evidence="1" key="1">
    <citation type="submission" date="2014-09" db="EMBL/GenBank/DDBJ databases">
        <title>Genome sequence of the luminous mushroom Mycena chlorophos for searching fungal bioluminescence genes.</title>
        <authorList>
            <person name="Tanaka Y."/>
            <person name="Kasuga D."/>
            <person name="Oba Y."/>
            <person name="Hase S."/>
            <person name="Sato K."/>
            <person name="Oba Y."/>
            <person name="Sakakibara Y."/>
        </authorList>
    </citation>
    <scope>NUCLEOTIDE SEQUENCE</scope>
</reference>
<dbReference type="InterPro" id="IPR032675">
    <property type="entry name" value="LRR_dom_sf"/>
</dbReference>
<dbReference type="EMBL" id="DF849623">
    <property type="protein sequence ID" value="GAT58299.1"/>
    <property type="molecule type" value="Genomic_DNA"/>
</dbReference>
<protein>
    <recommendedName>
        <fullName evidence="3">F-box domain-containing protein</fullName>
    </recommendedName>
</protein>
<name>A0ABQ0M5H4_MYCCL</name>
<keyword evidence="2" id="KW-1185">Reference proteome</keyword>
<gene>
    <name evidence="1" type="ORF">MCHLO_14744</name>
</gene>
<dbReference type="SUPFAM" id="SSF52047">
    <property type="entry name" value="RNI-like"/>
    <property type="match status" value="1"/>
</dbReference>